<keyword evidence="5 9" id="KW-0067">ATP-binding</keyword>
<dbReference type="SUPFAM" id="SSF53150">
    <property type="entry name" value="DNA repair protein MutS, domain II"/>
    <property type="match status" value="1"/>
</dbReference>
<dbReference type="Pfam" id="PF05190">
    <property type="entry name" value="MutS_IV"/>
    <property type="match status" value="1"/>
</dbReference>
<dbReference type="InterPro" id="IPR036187">
    <property type="entry name" value="DNA_mismatch_repair_MutS_sf"/>
</dbReference>
<dbReference type="Gene3D" id="3.40.50.300">
    <property type="entry name" value="P-loop containing nucleotide triphosphate hydrolases"/>
    <property type="match status" value="1"/>
</dbReference>
<dbReference type="SMART" id="SM00533">
    <property type="entry name" value="MUTSd"/>
    <property type="match status" value="1"/>
</dbReference>
<evidence type="ECO:0000256" key="1">
    <source>
        <dbReference type="ARBA" id="ARBA00006271"/>
    </source>
</evidence>
<dbReference type="PIRSF" id="PIRSF037677">
    <property type="entry name" value="DNA_mis_repair_Msh6"/>
    <property type="match status" value="1"/>
</dbReference>
<dbReference type="SUPFAM" id="SSF52540">
    <property type="entry name" value="P-loop containing nucleoside triphosphate hydrolases"/>
    <property type="match status" value="1"/>
</dbReference>
<dbReference type="EMBL" id="CP017037">
    <property type="protein sequence ID" value="AOH39224.1"/>
    <property type="molecule type" value="Genomic_DNA"/>
</dbReference>
<dbReference type="InterPro" id="IPR017261">
    <property type="entry name" value="DNA_mismatch_repair_MutS/MSH"/>
</dbReference>
<dbReference type="NCBIfam" id="NF003810">
    <property type="entry name" value="PRK05399.1"/>
    <property type="match status" value="1"/>
</dbReference>
<dbReference type="Pfam" id="PF01624">
    <property type="entry name" value="MutS_I"/>
    <property type="match status" value="1"/>
</dbReference>
<evidence type="ECO:0000259" key="10">
    <source>
        <dbReference type="PROSITE" id="PS00486"/>
    </source>
</evidence>
<evidence type="ECO:0000256" key="2">
    <source>
        <dbReference type="ARBA" id="ARBA00021982"/>
    </source>
</evidence>
<evidence type="ECO:0000256" key="6">
    <source>
        <dbReference type="ARBA" id="ARBA00023125"/>
    </source>
</evidence>
<dbReference type="CDD" id="cd03284">
    <property type="entry name" value="ABC_MutS1"/>
    <property type="match status" value="1"/>
</dbReference>
<name>A0A1B3WE33_9FIRM</name>
<dbReference type="GO" id="GO:0006298">
    <property type="term" value="P:mismatch repair"/>
    <property type="evidence" value="ECO:0007669"/>
    <property type="project" value="UniProtKB-UniRule"/>
</dbReference>
<feature type="domain" description="DNA mismatch repair proteins mutS family" evidence="10">
    <location>
        <begin position="687"/>
        <end position="703"/>
    </location>
</feature>
<keyword evidence="4 9" id="KW-0227">DNA damage</keyword>
<dbReference type="GO" id="GO:0003684">
    <property type="term" value="F:damaged DNA binding"/>
    <property type="evidence" value="ECO:0007669"/>
    <property type="project" value="UniProtKB-UniRule"/>
</dbReference>
<protein>
    <recommendedName>
        <fullName evidence="2 9">DNA mismatch repair protein MutS</fullName>
    </recommendedName>
</protein>
<evidence type="ECO:0000256" key="7">
    <source>
        <dbReference type="ARBA" id="ARBA00023204"/>
    </source>
</evidence>
<dbReference type="NCBIfam" id="TIGR01070">
    <property type="entry name" value="mutS1"/>
    <property type="match status" value="1"/>
</dbReference>
<evidence type="ECO:0000256" key="9">
    <source>
        <dbReference type="HAMAP-Rule" id="MF_00096"/>
    </source>
</evidence>
<dbReference type="SUPFAM" id="SSF48334">
    <property type="entry name" value="DNA repair protein MutS, domain III"/>
    <property type="match status" value="1"/>
</dbReference>
<dbReference type="Pfam" id="PF05192">
    <property type="entry name" value="MutS_III"/>
    <property type="match status" value="1"/>
</dbReference>
<dbReference type="InterPro" id="IPR027417">
    <property type="entry name" value="P-loop_NTPase"/>
</dbReference>
<evidence type="ECO:0000313" key="12">
    <source>
        <dbReference type="Proteomes" id="UP000094757"/>
    </source>
</evidence>
<evidence type="ECO:0000256" key="3">
    <source>
        <dbReference type="ARBA" id="ARBA00022741"/>
    </source>
</evidence>
<dbReference type="FunFam" id="3.40.50.300:FF:000870">
    <property type="entry name" value="MutS protein homolog 4"/>
    <property type="match status" value="1"/>
</dbReference>
<dbReference type="SUPFAM" id="SSF55271">
    <property type="entry name" value="DNA repair protein MutS, domain I"/>
    <property type="match status" value="1"/>
</dbReference>
<dbReference type="PANTHER" id="PTHR11361:SF34">
    <property type="entry name" value="DNA MISMATCH REPAIR PROTEIN MSH1, MITOCHONDRIAL"/>
    <property type="match status" value="1"/>
</dbReference>
<dbReference type="STRING" id="39950.BCB69_04150"/>
<dbReference type="PROSITE" id="PS00486">
    <property type="entry name" value="DNA_MISMATCH_REPAIR_2"/>
    <property type="match status" value="1"/>
</dbReference>
<dbReference type="RefSeq" id="WP_069177100.1">
    <property type="nucleotide sequence ID" value="NZ_CP017037.1"/>
</dbReference>
<dbReference type="Proteomes" id="UP000094757">
    <property type="component" value="Chromosome"/>
</dbReference>
<dbReference type="GO" id="GO:0030983">
    <property type="term" value="F:mismatched DNA binding"/>
    <property type="evidence" value="ECO:0007669"/>
    <property type="project" value="InterPro"/>
</dbReference>
<dbReference type="Pfam" id="PF00488">
    <property type="entry name" value="MutS_V"/>
    <property type="match status" value="1"/>
</dbReference>
<dbReference type="InterPro" id="IPR036678">
    <property type="entry name" value="MutS_con_dom_sf"/>
</dbReference>
<sequence>MAKKTPLMEQYKVIKAQYQDAILFFRLGDFYEMFYEDAITTSRELELTLTGKNAGDGEKAPMCGVPFHAAEIYVYRLIQKGYKVAICEQLEDPKVSKGLVKRGVVRIITPGTILYENSIADKSNNYLIYVYESSRNLAVTMADVSTGECWWGLWDKKKERSDFFDMISVYSPSEAILEVSDDFYNVLENFTGTSLGGCLLSRYADIDNTISIPNEIMELDCVEVVHAYQGLSGYLKEVMKTAVSSFYTIMPLRQDCTLTLSEECLRNLEITRNMRDGGRKGTLLDVLDYTHTAMGARLLKRWLERPLTDVNQIILRQDGIQELVSHTTEMTVLEELLSQIFDFERILTRIETNTTSPKDLLALKASLKILPTIKERLQGASSIILKNVNKNIHVHGTIYELLDRSMNENGTGNIKDGRYIKEGYNAELDELRSVKKNSQQWIANMELSEKEKTGITKLKIGFNNVFGYYFEIPHSNKIPIPDYYIRRQTLVNAERYVTPELKEFEIKALSAKEKTEALELKIYQEIKAQIRPDIPAMQRTARALASLDCLVSLARAAATDRYVRPSIIGGQYGTISIKDGRHPMVEKANKSRIFVPNDTELNHISQELLIITGPNMAGKSTYMRQVAVLVIMAQIGSFIPAGEAVFSPVDKIFTRVGATDDIATGQSTFMVEMNEVSRILRGATKNSLILLDEIGRGTSTYDGMSIARAVVEYIDKHIHAYTLFATHYHELSTMALHSESIKNYTVSVKEKGKDIIFLRRIVPGSADRSYGIHVARLAGLPADLLVRAEQILEGLEANDGKNAKDGAIPIQEDTPMNLFNSSIITELANVDVMSMTPIEAMDMLFRLSKEAKEGR</sequence>
<comment type="function">
    <text evidence="8 9">This protein is involved in the repair of mismatches in DNA. It is possible that it carries out the mismatch recognition step. This protein has a weak ATPase activity.</text>
</comment>
<evidence type="ECO:0000256" key="4">
    <source>
        <dbReference type="ARBA" id="ARBA00022763"/>
    </source>
</evidence>
<dbReference type="InterPro" id="IPR007696">
    <property type="entry name" value="DNA_mismatch_repair_MutS_core"/>
</dbReference>
<dbReference type="InterPro" id="IPR045076">
    <property type="entry name" value="MutS"/>
</dbReference>
<dbReference type="InterPro" id="IPR007695">
    <property type="entry name" value="DNA_mismatch_repair_MutS-lik_N"/>
</dbReference>
<dbReference type="InterPro" id="IPR016151">
    <property type="entry name" value="DNA_mismatch_repair_MutS_N"/>
</dbReference>
<proteinExistence type="inferred from homology"/>
<dbReference type="GO" id="GO:0005524">
    <property type="term" value="F:ATP binding"/>
    <property type="evidence" value="ECO:0007669"/>
    <property type="project" value="UniProtKB-UniRule"/>
</dbReference>
<accession>A0A1B3WE33</accession>
<comment type="similarity">
    <text evidence="1 9">Belongs to the DNA mismatch repair MutS family.</text>
</comment>
<dbReference type="InterPro" id="IPR007861">
    <property type="entry name" value="DNA_mismatch_repair_MutS_clamp"/>
</dbReference>
<gene>
    <name evidence="9" type="primary">mutS</name>
    <name evidence="11" type="ORF">BCB69_04150</name>
</gene>
<reference evidence="12" key="1">
    <citation type="submission" date="2016-08" db="EMBL/GenBank/DDBJ databases">
        <authorList>
            <person name="Holder M.E."/>
            <person name="Ajami N.J."/>
            <person name="Petrosino J.F."/>
        </authorList>
    </citation>
    <scope>NUCLEOTIDE SEQUENCE [LARGE SCALE GENOMIC DNA]</scope>
    <source>
        <strain evidence="12">F0677</strain>
    </source>
</reference>
<evidence type="ECO:0000313" key="11">
    <source>
        <dbReference type="EMBL" id="AOH39224.1"/>
    </source>
</evidence>
<feature type="binding site" evidence="9">
    <location>
        <begin position="613"/>
        <end position="620"/>
    </location>
    <ligand>
        <name>ATP</name>
        <dbReference type="ChEBI" id="CHEBI:30616"/>
    </ligand>
</feature>
<dbReference type="GO" id="GO:0140664">
    <property type="term" value="F:ATP-dependent DNA damage sensor activity"/>
    <property type="evidence" value="ECO:0007669"/>
    <property type="project" value="InterPro"/>
</dbReference>
<evidence type="ECO:0000256" key="8">
    <source>
        <dbReference type="ARBA" id="ARBA00024647"/>
    </source>
</evidence>
<keyword evidence="7 9" id="KW-0234">DNA repair</keyword>
<dbReference type="GO" id="GO:0005829">
    <property type="term" value="C:cytosol"/>
    <property type="evidence" value="ECO:0007669"/>
    <property type="project" value="TreeGrafter"/>
</dbReference>
<dbReference type="AlphaFoldDB" id="A0A1B3WE33"/>
<dbReference type="InterPro" id="IPR000432">
    <property type="entry name" value="DNA_mismatch_repair_MutS_C"/>
</dbReference>
<dbReference type="SMART" id="SM00534">
    <property type="entry name" value="MUTSac"/>
    <property type="match status" value="1"/>
</dbReference>
<dbReference type="Gene3D" id="1.10.1420.10">
    <property type="match status" value="2"/>
</dbReference>
<dbReference type="Gene3D" id="3.40.1170.10">
    <property type="entry name" value="DNA repair protein MutS, domain I"/>
    <property type="match status" value="1"/>
</dbReference>
<organism evidence="11 12">
    <name type="scientific">Dialister pneumosintes</name>
    <dbReference type="NCBI Taxonomy" id="39950"/>
    <lineage>
        <taxon>Bacteria</taxon>
        <taxon>Bacillati</taxon>
        <taxon>Bacillota</taxon>
        <taxon>Negativicutes</taxon>
        <taxon>Veillonellales</taxon>
        <taxon>Veillonellaceae</taxon>
        <taxon>Dialister</taxon>
    </lineage>
</organism>
<dbReference type="KEGG" id="dpn:BCB69_04150"/>
<dbReference type="FunFam" id="3.40.1170.10:FF:000001">
    <property type="entry name" value="DNA mismatch repair protein MutS"/>
    <property type="match status" value="1"/>
</dbReference>
<evidence type="ECO:0000256" key="5">
    <source>
        <dbReference type="ARBA" id="ARBA00022840"/>
    </source>
</evidence>
<dbReference type="InterPro" id="IPR005748">
    <property type="entry name" value="DNA_mismatch_repair_MutS"/>
</dbReference>
<keyword evidence="3 9" id="KW-0547">Nucleotide-binding</keyword>
<dbReference type="FunFam" id="1.10.1420.10:FF:000001">
    <property type="entry name" value="DNA mismatch repair protein MutS"/>
    <property type="match status" value="1"/>
</dbReference>
<dbReference type="PANTHER" id="PTHR11361">
    <property type="entry name" value="DNA MISMATCH REPAIR PROTEIN MUTS FAMILY MEMBER"/>
    <property type="match status" value="1"/>
</dbReference>
<keyword evidence="6 9" id="KW-0238">DNA-binding</keyword>
<dbReference type="HAMAP" id="MF_00096">
    <property type="entry name" value="MutS"/>
    <property type="match status" value="1"/>
</dbReference>